<evidence type="ECO:0000259" key="2">
    <source>
        <dbReference type="Pfam" id="PF13340"/>
    </source>
</evidence>
<organism evidence="3 4">
    <name type="scientific">Streptomyces vietnamensis</name>
    <dbReference type="NCBI Taxonomy" id="362257"/>
    <lineage>
        <taxon>Bacteria</taxon>
        <taxon>Bacillati</taxon>
        <taxon>Actinomycetota</taxon>
        <taxon>Actinomycetes</taxon>
        <taxon>Kitasatosporales</taxon>
        <taxon>Streptomycetaceae</taxon>
        <taxon>Streptomyces</taxon>
    </lineage>
</organism>
<dbReference type="Pfam" id="PF13340">
    <property type="entry name" value="DUF4096"/>
    <property type="match status" value="1"/>
</dbReference>
<feature type="active site" description="O-(5'-phospho-DNA)-serine intermediate" evidence="1">
    <location>
        <position position="10"/>
    </location>
</feature>
<evidence type="ECO:0000313" key="4">
    <source>
        <dbReference type="Proteomes" id="UP000031774"/>
    </source>
</evidence>
<dbReference type="Proteomes" id="UP000031774">
    <property type="component" value="Chromosome"/>
</dbReference>
<sequence>MRAVDYLRVSTEEQKKGYGVARQSRKATRHITCTVRAWHATNGLGVPAAPLSDEEWARIAPLLPKGRRGTVRRSVDAIFCKARTGKSRPDVIKETGATVQASKHFDAWTRDDTWSCVNAALTDVEQVPLPEIRLLPSMVVEGRVR</sequence>
<protein>
    <recommendedName>
        <fullName evidence="2">Insertion element IS402-like domain-containing protein</fullName>
    </recommendedName>
</protein>
<name>A0A0B5I8D9_9ACTN</name>
<dbReference type="KEGG" id="svt:SVTN_22515"/>
<dbReference type="InterPro" id="IPR006118">
    <property type="entry name" value="Recombinase_CS"/>
</dbReference>
<dbReference type="HOGENOM" id="CLU_1785884_0_0_11"/>
<keyword evidence="4" id="KW-1185">Reference proteome</keyword>
<reference evidence="3 4" key="1">
    <citation type="submission" date="2014-12" db="EMBL/GenBank/DDBJ databases">
        <title>Complete genome sequence of Streptomyces vietnamensis strain GIMV4.0001, a genetic manipulable producer of the benzoisochromanequinone antibiotic granaticin.</title>
        <authorList>
            <person name="Deng M.R."/>
            <person name="Guo J."/>
            <person name="Ma L.Y."/>
            <person name="Feng G.D."/>
            <person name="Mo C.Y."/>
            <person name="Zhu H.H."/>
        </authorList>
    </citation>
    <scope>NUCLEOTIDE SEQUENCE [LARGE SCALE GENOMIC DNA]</scope>
    <source>
        <strain evidence="4">GIMV4.0001</strain>
    </source>
</reference>
<gene>
    <name evidence="3" type="ORF">SVTN_22515</name>
</gene>
<accession>A0A0B5I8D9</accession>
<dbReference type="InterPro" id="IPR025161">
    <property type="entry name" value="IS402-like_dom"/>
</dbReference>
<proteinExistence type="predicted"/>
<evidence type="ECO:0000256" key="1">
    <source>
        <dbReference type="PROSITE-ProRule" id="PRU10137"/>
    </source>
</evidence>
<dbReference type="PROSITE" id="PS00397">
    <property type="entry name" value="RECOMBINASES_1"/>
    <property type="match status" value="1"/>
</dbReference>
<dbReference type="AlphaFoldDB" id="A0A0B5I8D9"/>
<dbReference type="RefSeq" id="WP_041130728.1">
    <property type="nucleotide sequence ID" value="NZ_CP010407.1"/>
</dbReference>
<dbReference type="GO" id="GO:0000150">
    <property type="term" value="F:DNA strand exchange activity"/>
    <property type="evidence" value="ECO:0007669"/>
    <property type="project" value="InterPro"/>
</dbReference>
<evidence type="ECO:0000313" key="3">
    <source>
        <dbReference type="EMBL" id="AJF66732.1"/>
    </source>
</evidence>
<dbReference type="EMBL" id="CP010407">
    <property type="protein sequence ID" value="AJF66732.1"/>
    <property type="molecule type" value="Genomic_DNA"/>
</dbReference>
<feature type="domain" description="Insertion element IS402-like" evidence="2">
    <location>
        <begin position="51"/>
        <end position="115"/>
    </location>
</feature>